<gene>
    <name evidence="1" type="ORF">BDP55DRAFT_219444</name>
</gene>
<dbReference type="AlphaFoldDB" id="A0AAJ0AGN7"/>
<keyword evidence="2" id="KW-1185">Reference proteome</keyword>
<dbReference type="PROSITE" id="PS51257">
    <property type="entry name" value="PROKAR_LIPOPROTEIN"/>
    <property type="match status" value="1"/>
</dbReference>
<organism evidence="1 2">
    <name type="scientific">Colletotrichum godetiae</name>
    <dbReference type="NCBI Taxonomy" id="1209918"/>
    <lineage>
        <taxon>Eukaryota</taxon>
        <taxon>Fungi</taxon>
        <taxon>Dikarya</taxon>
        <taxon>Ascomycota</taxon>
        <taxon>Pezizomycotina</taxon>
        <taxon>Sordariomycetes</taxon>
        <taxon>Hypocreomycetidae</taxon>
        <taxon>Glomerellales</taxon>
        <taxon>Glomerellaceae</taxon>
        <taxon>Colletotrichum</taxon>
        <taxon>Colletotrichum acutatum species complex</taxon>
    </lineage>
</organism>
<evidence type="ECO:0000313" key="2">
    <source>
        <dbReference type="Proteomes" id="UP001224890"/>
    </source>
</evidence>
<dbReference type="EMBL" id="JAHMHR010000030">
    <property type="protein sequence ID" value="KAK1673563.1"/>
    <property type="molecule type" value="Genomic_DNA"/>
</dbReference>
<dbReference type="GeneID" id="85450589"/>
<protein>
    <submittedName>
        <fullName evidence="1">Uncharacterized protein</fullName>
    </submittedName>
</protein>
<reference evidence="1" key="1">
    <citation type="submission" date="2021-06" db="EMBL/GenBank/DDBJ databases">
        <title>Comparative genomics, transcriptomics and evolutionary studies reveal genomic signatures of adaptation to plant cell wall in hemibiotrophic fungi.</title>
        <authorList>
            <consortium name="DOE Joint Genome Institute"/>
            <person name="Baroncelli R."/>
            <person name="Diaz J.F."/>
            <person name="Benocci T."/>
            <person name="Peng M."/>
            <person name="Battaglia E."/>
            <person name="Haridas S."/>
            <person name="Andreopoulos W."/>
            <person name="Labutti K."/>
            <person name="Pangilinan J."/>
            <person name="Floch G.L."/>
            <person name="Makela M.R."/>
            <person name="Henrissat B."/>
            <person name="Grigoriev I.V."/>
            <person name="Crouch J.A."/>
            <person name="De Vries R.P."/>
            <person name="Sukno S.A."/>
            <person name="Thon M.R."/>
        </authorList>
    </citation>
    <scope>NUCLEOTIDE SEQUENCE</scope>
    <source>
        <strain evidence="1">CBS 193.32</strain>
    </source>
</reference>
<comment type="caution">
    <text evidence="1">The sequence shown here is derived from an EMBL/GenBank/DDBJ whole genome shotgun (WGS) entry which is preliminary data.</text>
</comment>
<dbReference type="Proteomes" id="UP001224890">
    <property type="component" value="Unassembled WGS sequence"/>
</dbReference>
<evidence type="ECO:0000313" key="1">
    <source>
        <dbReference type="EMBL" id="KAK1673563.1"/>
    </source>
</evidence>
<accession>A0AAJ0AGN7</accession>
<sequence>MQFSKITLIGLAYTIGTLAASCRIYSWLNGEAVLDNCCWGKGQKACTNQNKGGTARGTSAQYCAEQSASFCENVMLGGNPSHLIIQDADCCSTTTGWGIGCPK</sequence>
<proteinExistence type="predicted"/>
<dbReference type="RefSeq" id="XP_060427566.1">
    <property type="nucleotide sequence ID" value="XM_060566063.1"/>
</dbReference>
<name>A0AAJ0AGN7_9PEZI</name>